<dbReference type="InterPro" id="IPR041330">
    <property type="entry name" value="KN17_SH3"/>
</dbReference>
<proteinExistence type="predicted"/>
<dbReference type="GO" id="GO:0003690">
    <property type="term" value="F:double-stranded DNA binding"/>
    <property type="evidence" value="ECO:0007669"/>
    <property type="project" value="TreeGrafter"/>
</dbReference>
<accession>A0A6L2NSR5</accession>
<dbReference type="PANTHER" id="PTHR12805">
    <property type="entry name" value="KIN17 KIN, ANTIGENIC DETERMINANT OF RECA PROTEIN HOMOLOG"/>
    <property type="match status" value="1"/>
</dbReference>
<reference evidence="2" key="1">
    <citation type="journal article" date="2019" name="Sci. Rep.">
        <title>Draft genome of Tanacetum cinerariifolium, the natural source of mosquito coil.</title>
        <authorList>
            <person name="Yamashiro T."/>
            <person name="Shiraishi A."/>
            <person name="Satake H."/>
            <person name="Nakayama K."/>
        </authorList>
    </citation>
    <scope>NUCLEOTIDE SEQUENCE</scope>
</reference>
<protein>
    <submittedName>
        <fullName evidence="2">KIN17-like protein</fullName>
    </submittedName>
</protein>
<evidence type="ECO:0000259" key="1">
    <source>
        <dbReference type="Pfam" id="PF18131"/>
    </source>
</evidence>
<dbReference type="Gene3D" id="2.30.30.140">
    <property type="match status" value="1"/>
</dbReference>
<gene>
    <name evidence="2" type="ORF">Tci_059572</name>
</gene>
<name>A0A6L2NSR5_TANCI</name>
<organism evidence="2">
    <name type="scientific">Tanacetum cinerariifolium</name>
    <name type="common">Dalmatian daisy</name>
    <name type="synonym">Chrysanthemum cinerariifolium</name>
    <dbReference type="NCBI Taxonomy" id="118510"/>
    <lineage>
        <taxon>Eukaryota</taxon>
        <taxon>Viridiplantae</taxon>
        <taxon>Streptophyta</taxon>
        <taxon>Embryophyta</taxon>
        <taxon>Tracheophyta</taxon>
        <taxon>Spermatophyta</taxon>
        <taxon>Magnoliopsida</taxon>
        <taxon>eudicotyledons</taxon>
        <taxon>Gunneridae</taxon>
        <taxon>Pentapetalae</taxon>
        <taxon>asterids</taxon>
        <taxon>campanulids</taxon>
        <taxon>Asterales</taxon>
        <taxon>Asteraceae</taxon>
        <taxon>Asteroideae</taxon>
        <taxon>Anthemideae</taxon>
        <taxon>Anthemidinae</taxon>
        <taxon>Tanacetum</taxon>
    </lineage>
</organism>
<dbReference type="GO" id="GO:0006974">
    <property type="term" value="P:DNA damage response"/>
    <property type="evidence" value="ECO:0007669"/>
    <property type="project" value="TreeGrafter"/>
</dbReference>
<feature type="domain" description="KN17 SH3-like" evidence="1">
    <location>
        <begin position="69"/>
        <end position="104"/>
    </location>
</feature>
<dbReference type="GO" id="GO:0006260">
    <property type="term" value="P:DNA replication"/>
    <property type="evidence" value="ECO:0007669"/>
    <property type="project" value="TreeGrafter"/>
</dbReference>
<dbReference type="Pfam" id="PF18131">
    <property type="entry name" value="KN17_SH3"/>
    <property type="match status" value="1"/>
</dbReference>
<comment type="caution">
    <text evidence="2">The sequence shown here is derived from an EMBL/GenBank/DDBJ whole genome shotgun (WGS) entry which is preliminary data.</text>
</comment>
<dbReference type="EMBL" id="BKCJ010009573">
    <property type="protein sequence ID" value="GEU87594.1"/>
    <property type="molecule type" value="Genomic_DNA"/>
</dbReference>
<evidence type="ECO:0000313" key="2">
    <source>
        <dbReference type="EMBL" id="GEU87594.1"/>
    </source>
</evidence>
<dbReference type="GO" id="GO:0005634">
    <property type="term" value="C:nucleus"/>
    <property type="evidence" value="ECO:0007669"/>
    <property type="project" value="TreeGrafter"/>
</dbReference>
<dbReference type="PANTHER" id="PTHR12805:SF0">
    <property type="entry name" value="DNA_RNA-BINDING PROTEIN KIN17"/>
    <property type="match status" value="1"/>
</dbReference>
<dbReference type="InterPro" id="IPR037321">
    <property type="entry name" value="KIN17-like"/>
</dbReference>
<sequence>METKLKGRDRDSKGTGKRDHPFYYGLDNEFITWEYISPSSVGTVKCVKNNIGDEVIKEEEVKERNDQIDYWLCEGIVVKVMSKDLADKGYYEKIGVVRKVIDKYDRAPTW</sequence>
<dbReference type="AlphaFoldDB" id="A0A6L2NSR5"/>